<evidence type="ECO:0000313" key="3">
    <source>
        <dbReference type="EMBL" id="KAK1921254.1"/>
    </source>
</evidence>
<feature type="compositionally biased region" description="Polar residues" evidence="1">
    <location>
        <begin position="252"/>
        <end position="261"/>
    </location>
</feature>
<dbReference type="GO" id="GO:0016020">
    <property type="term" value="C:membrane"/>
    <property type="evidence" value="ECO:0007669"/>
    <property type="project" value="TreeGrafter"/>
</dbReference>
<name>A0AAD9FLY8_PAPLA</name>
<protein>
    <submittedName>
        <fullName evidence="3">Vacuolar membrane protein-domain-containing protein</fullName>
    </submittedName>
</protein>
<feature type="region of interest" description="Disordered" evidence="1">
    <location>
        <begin position="243"/>
        <end position="276"/>
    </location>
</feature>
<comment type="caution">
    <text evidence="3">The sequence shown here is derived from an EMBL/GenBank/DDBJ whole genome shotgun (WGS) entry which is preliminary data.</text>
</comment>
<feature type="region of interest" description="Disordered" evidence="1">
    <location>
        <begin position="211"/>
        <end position="230"/>
    </location>
</feature>
<gene>
    <name evidence="3" type="ORF">DB88DRAFT_500147</name>
</gene>
<dbReference type="InterPro" id="IPR022127">
    <property type="entry name" value="STIMATE/YPL162C"/>
</dbReference>
<evidence type="ECO:0000256" key="2">
    <source>
        <dbReference type="SAM" id="Phobius"/>
    </source>
</evidence>
<evidence type="ECO:0000313" key="4">
    <source>
        <dbReference type="Proteomes" id="UP001182556"/>
    </source>
</evidence>
<reference evidence="3" key="1">
    <citation type="submission" date="2023-02" db="EMBL/GenBank/DDBJ databases">
        <title>Identification and recombinant expression of a fungal hydrolase from Papiliotrema laurentii that hydrolyzes apple cutin and clears colloidal polyester polyurethane.</title>
        <authorList>
            <consortium name="DOE Joint Genome Institute"/>
            <person name="Roman V.A."/>
            <person name="Bojanowski C."/>
            <person name="Crable B.R."/>
            <person name="Wagner D.N."/>
            <person name="Hung C.S."/>
            <person name="Nadeau L.J."/>
            <person name="Schratz L."/>
            <person name="Haridas S."/>
            <person name="Pangilinan J."/>
            <person name="Lipzen A."/>
            <person name="Na H."/>
            <person name="Yan M."/>
            <person name="Ng V."/>
            <person name="Grigoriev I.V."/>
            <person name="Spatafora J.W."/>
            <person name="Barlow D."/>
            <person name="Biffinger J."/>
            <person name="Kelley-Loughnane N."/>
            <person name="Varaljay V.A."/>
            <person name="Crookes-Goodson W.J."/>
        </authorList>
    </citation>
    <scope>NUCLEOTIDE SEQUENCE</scope>
    <source>
        <strain evidence="3">5307AH</strain>
    </source>
</reference>
<accession>A0AAD9FLY8</accession>
<organism evidence="3 4">
    <name type="scientific">Papiliotrema laurentii</name>
    <name type="common">Cryptococcus laurentii</name>
    <dbReference type="NCBI Taxonomy" id="5418"/>
    <lineage>
        <taxon>Eukaryota</taxon>
        <taxon>Fungi</taxon>
        <taxon>Dikarya</taxon>
        <taxon>Basidiomycota</taxon>
        <taxon>Agaricomycotina</taxon>
        <taxon>Tremellomycetes</taxon>
        <taxon>Tremellales</taxon>
        <taxon>Rhynchogastremaceae</taxon>
        <taxon>Papiliotrema</taxon>
    </lineage>
</organism>
<proteinExistence type="predicted"/>
<feature type="transmembrane region" description="Helical" evidence="2">
    <location>
        <begin position="95"/>
        <end position="117"/>
    </location>
</feature>
<dbReference type="EMBL" id="JAODAN010000011">
    <property type="protein sequence ID" value="KAK1921254.1"/>
    <property type="molecule type" value="Genomic_DNA"/>
</dbReference>
<dbReference type="Pfam" id="PF12400">
    <property type="entry name" value="STIMATE"/>
    <property type="match status" value="1"/>
</dbReference>
<feature type="transmembrane region" description="Helical" evidence="2">
    <location>
        <begin position="12"/>
        <end position="34"/>
    </location>
</feature>
<keyword evidence="2" id="KW-0812">Transmembrane</keyword>
<feature type="transmembrane region" description="Helical" evidence="2">
    <location>
        <begin position="178"/>
        <end position="201"/>
    </location>
</feature>
<feature type="transmembrane region" description="Helical" evidence="2">
    <location>
        <begin position="138"/>
        <end position="158"/>
    </location>
</feature>
<dbReference type="PANTHER" id="PTHR31735:SF1">
    <property type="entry name" value="VACUOLAR MEMBRANE PROTEIN YPL162C"/>
    <property type="match status" value="1"/>
</dbReference>
<dbReference type="Proteomes" id="UP001182556">
    <property type="component" value="Unassembled WGS sequence"/>
</dbReference>
<evidence type="ECO:0000256" key="1">
    <source>
        <dbReference type="SAM" id="MobiDB-lite"/>
    </source>
</evidence>
<keyword evidence="2" id="KW-0472">Membrane</keyword>
<feature type="compositionally biased region" description="Basic and acidic residues" evidence="1">
    <location>
        <begin position="262"/>
        <end position="276"/>
    </location>
</feature>
<dbReference type="AlphaFoldDB" id="A0AAD9FLY8"/>
<keyword evidence="4" id="KW-1185">Reference proteome</keyword>
<keyword evidence="2" id="KW-1133">Transmembrane helix</keyword>
<sequence length="276" mass="31183">MAEQASLERCQLLGPTALIVQGIMGLVVISSLVVKRQLEKRKRPWRIWLWDVGKQLTGQAVIHLLNLLISDQIALAGDANPCSLYFLNILIDTTLGVVVIFVVLKVATWFFATYLGYEGFISGQYGTPPRPIFWWKQLIPYLIAIITMKAMVLMPLLLPHISTALLAFAQGALEYLNPSVQVVFAMAVFPIIMNVIQFCIVDQFIKAGRTDTVEDKEEEDTEYTRIATDEEEQRYKPSNIALRPMGSPVIRRNSSNVSSPRWSHDEDWSRISGRSE</sequence>
<dbReference type="PANTHER" id="PTHR31735">
    <property type="entry name" value="VACUOLAR MEMBRANE PROTEIN YPL162C"/>
    <property type="match status" value="1"/>
</dbReference>